<dbReference type="Proteomes" id="UP000075884">
    <property type="component" value="Unassembled WGS sequence"/>
</dbReference>
<dbReference type="GO" id="GO:0030425">
    <property type="term" value="C:dendrite"/>
    <property type="evidence" value="ECO:0007669"/>
    <property type="project" value="TreeGrafter"/>
</dbReference>
<dbReference type="GO" id="GO:0007165">
    <property type="term" value="P:signal transduction"/>
    <property type="evidence" value="ECO:0007669"/>
    <property type="project" value="UniProtKB-KW"/>
</dbReference>
<comment type="similarity">
    <text evidence="8">Belongs to the insect chemoreceptor superfamily. Gustatory receptor (GR) family.</text>
</comment>
<reference evidence="10" key="1">
    <citation type="submission" date="2013-03" db="EMBL/GenBank/DDBJ databases">
        <title>The Genome Sequence of Anopheles dirus WRAIR2.</title>
        <authorList>
            <consortium name="The Broad Institute Genomics Platform"/>
            <person name="Neafsey D.E."/>
            <person name="Walton C."/>
            <person name="Walker B."/>
            <person name="Young S.K."/>
            <person name="Zeng Q."/>
            <person name="Gargeya S."/>
            <person name="Fitzgerald M."/>
            <person name="Haas B."/>
            <person name="Abouelleil A."/>
            <person name="Allen A.W."/>
            <person name="Alvarado L."/>
            <person name="Arachchi H.M."/>
            <person name="Berlin A.M."/>
            <person name="Chapman S.B."/>
            <person name="Gainer-Dewar J."/>
            <person name="Goldberg J."/>
            <person name="Griggs A."/>
            <person name="Gujja S."/>
            <person name="Hansen M."/>
            <person name="Howarth C."/>
            <person name="Imamovic A."/>
            <person name="Ireland A."/>
            <person name="Larimer J."/>
            <person name="McCowan C."/>
            <person name="Murphy C."/>
            <person name="Pearson M."/>
            <person name="Poon T.W."/>
            <person name="Priest M."/>
            <person name="Roberts A."/>
            <person name="Saif S."/>
            <person name="Shea T."/>
            <person name="Sisk P."/>
            <person name="Sykes S."/>
            <person name="Wortman J."/>
            <person name="Nusbaum C."/>
            <person name="Birren B."/>
        </authorList>
    </citation>
    <scope>NUCLEOTIDE SEQUENCE [LARGE SCALE GENOMIC DNA]</scope>
    <source>
        <strain evidence="10">WRAIR2</strain>
    </source>
</reference>
<dbReference type="GO" id="GO:0005886">
    <property type="term" value="C:plasma membrane"/>
    <property type="evidence" value="ECO:0007669"/>
    <property type="project" value="UniProtKB-SubCell"/>
</dbReference>
<protein>
    <recommendedName>
        <fullName evidence="8">Gustatory receptor</fullName>
    </recommendedName>
</protein>
<keyword evidence="6 8" id="KW-0675">Receptor</keyword>
<dbReference type="AlphaFoldDB" id="A0A182NZ64"/>
<feature type="transmembrane region" description="Helical" evidence="8">
    <location>
        <begin position="172"/>
        <end position="200"/>
    </location>
</feature>
<evidence type="ECO:0000256" key="7">
    <source>
        <dbReference type="ARBA" id="ARBA00023224"/>
    </source>
</evidence>
<dbReference type="GO" id="GO:0050909">
    <property type="term" value="P:sensory perception of taste"/>
    <property type="evidence" value="ECO:0007669"/>
    <property type="project" value="InterPro"/>
</dbReference>
<comment type="function">
    <text evidence="8">Gustatory receptor which mediates acceptance or avoidance behavior, depending on its substrates.</text>
</comment>
<evidence type="ECO:0000313" key="9">
    <source>
        <dbReference type="EnsemblMetazoa" id="ADIR015564-PA"/>
    </source>
</evidence>
<keyword evidence="10" id="KW-1185">Reference proteome</keyword>
<evidence type="ECO:0000256" key="3">
    <source>
        <dbReference type="ARBA" id="ARBA00022692"/>
    </source>
</evidence>
<dbReference type="EnsemblMetazoa" id="ADIR015564-RA">
    <property type="protein sequence ID" value="ADIR015564-PA"/>
    <property type="gene ID" value="ADIR015564"/>
</dbReference>
<dbReference type="STRING" id="7168.A0A182NZ64"/>
<keyword evidence="4 8" id="KW-1133">Transmembrane helix</keyword>
<dbReference type="GO" id="GO:0007635">
    <property type="term" value="P:chemosensory behavior"/>
    <property type="evidence" value="ECO:0007669"/>
    <property type="project" value="TreeGrafter"/>
</dbReference>
<evidence type="ECO:0000256" key="8">
    <source>
        <dbReference type="RuleBase" id="RU363108"/>
    </source>
</evidence>
<dbReference type="GO" id="GO:0030424">
    <property type="term" value="C:axon"/>
    <property type="evidence" value="ECO:0007669"/>
    <property type="project" value="TreeGrafter"/>
</dbReference>
<keyword evidence="5 8" id="KW-0472">Membrane</keyword>
<dbReference type="PANTHER" id="PTHR21143:SF134">
    <property type="entry name" value="GUSTATORY RECEPTOR"/>
    <property type="match status" value="1"/>
</dbReference>
<organism evidence="9 10">
    <name type="scientific">Anopheles dirus</name>
    <dbReference type="NCBI Taxonomy" id="7168"/>
    <lineage>
        <taxon>Eukaryota</taxon>
        <taxon>Metazoa</taxon>
        <taxon>Ecdysozoa</taxon>
        <taxon>Arthropoda</taxon>
        <taxon>Hexapoda</taxon>
        <taxon>Insecta</taxon>
        <taxon>Pterygota</taxon>
        <taxon>Neoptera</taxon>
        <taxon>Endopterygota</taxon>
        <taxon>Diptera</taxon>
        <taxon>Nematocera</taxon>
        <taxon>Culicoidea</taxon>
        <taxon>Culicidae</taxon>
        <taxon>Anophelinae</taxon>
        <taxon>Anopheles</taxon>
    </lineage>
</organism>
<keyword evidence="2 8" id="KW-1003">Cell membrane</keyword>
<evidence type="ECO:0000256" key="4">
    <source>
        <dbReference type="ARBA" id="ARBA00022989"/>
    </source>
</evidence>
<feature type="transmembrane region" description="Helical" evidence="8">
    <location>
        <begin position="141"/>
        <end position="160"/>
    </location>
</feature>
<keyword evidence="7 8" id="KW-0807">Transducer</keyword>
<name>A0A182NZ64_9DIPT</name>
<evidence type="ECO:0000256" key="5">
    <source>
        <dbReference type="ARBA" id="ARBA00023136"/>
    </source>
</evidence>
<dbReference type="GO" id="GO:0043025">
    <property type="term" value="C:neuronal cell body"/>
    <property type="evidence" value="ECO:0007669"/>
    <property type="project" value="TreeGrafter"/>
</dbReference>
<dbReference type="InterPro" id="IPR013604">
    <property type="entry name" value="7TM_chemorcpt"/>
</dbReference>
<dbReference type="VEuPathDB" id="VectorBase:ADIR015564"/>
<evidence type="ECO:0000256" key="2">
    <source>
        <dbReference type="ARBA" id="ARBA00022475"/>
    </source>
</evidence>
<dbReference type="PANTHER" id="PTHR21143">
    <property type="entry name" value="INVERTEBRATE GUSTATORY RECEPTOR"/>
    <property type="match status" value="1"/>
</dbReference>
<dbReference type="Pfam" id="PF08395">
    <property type="entry name" value="7tm_7"/>
    <property type="match status" value="1"/>
</dbReference>
<proteinExistence type="inferred from homology"/>
<feature type="transmembrane region" description="Helical" evidence="8">
    <location>
        <begin position="382"/>
        <end position="401"/>
    </location>
</feature>
<feature type="transmembrane region" description="Helical" evidence="8">
    <location>
        <begin position="270"/>
        <end position="294"/>
    </location>
</feature>
<reference evidence="9" key="2">
    <citation type="submission" date="2020-05" db="UniProtKB">
        <authorList>
            <consortium name="EnsemblMetazoa"/>
        </authorList>
    </citation>
    <scope>IDENTIFICATION</scope>
    <source>
        <strain evidence="9">WRAIR2</strain>
    </source>
</reference>
<dbReference type="GO" id="GO:0008049">
    <property type="term" value="P:male courtship behavior"/>
    <property type="evidence" value="ECO:0007669"/>
    <property type="project" value="TreeGrafter"/>
</dbReference>
<comment type="caution">
    <text evidence="8">Lacks conserved residue(s) required for the propagation of feature annotation.</text>
</comment>
<feature type="transmembrane region" description="Helical" evidence="8">
    <location>
        <begin position="306"/>
        <end position="324"/>
    </location>
</feature>
<evidence type="ECO:0000256" key="6">
    <source>
        <dbReference type="ARBA" id="ARBA00023170"/>
    </source>
</evidence>
<evidence type="ECO:0000256" key="1">
    <source>
        <dbReference type="ARBA" id="ARBA00004651"/>
    </source>
</evidence>
<accession>A0A182NZ64</accession>
<feature type="transmembrane region" description="Helical" evidence="8">
    <location>
        <begin position="43"/>
        <end position="66"/>
    </location>
</feature>
<evidence type="ECO:0000313" key="10">
    <source>
        <dbReference type="Proteomes" id="UP000075884"/>
    </source>
</evidence>
<keyword evidence="3 8" id="KW-0812">Transmembrane</keyword>
<sequence>MLRNKFHLLLNVAQFLGFLPFPSYVLQQDVERHHFRTRVLRCLNAAIAMFIFGTSAASYVTLYVYYPDLVYKKHAAVLQIMYHMENGLKVLMVLVALLGPRIGASHLRRTIDDIVQTMQYFDRVGRIEVALGAVATISKRLMLVYCVHSVIITVSVWLSTEHPISTLLNVSYLAPYMVIAVNILQYHALLSSIGAIVGCLNENLREVTLQQNRNEQRPYGKHTTTISYIKLGDAKDVKSHRSHVVVATIEKLSTLHAALMRQTRNANRHFGVLMLIILLSTFIQINMLLLELYHNISHPEMPEFCLWILFLHAIVHFTFFFVIARSNHAIQQENECTLLLLHEFKCSWNNEQNMTIEHYISQISNLHDIHQACGMITLDMKLVSNVVAAITSIMVVLIQFADSGL</sequence>
<comment type="subcellular location">
    <subcellularLocation>
        <location evidence="1 8">Cell membrane</location>
        <topology evidence="1 8">Multi-pass membrane protein</topology>
    </subcellularLocation>
</comment>